<evidence type="ECO:0000313" key="10">
    <source>
        <dbReference type="WBParaSite" id="PTRK_0001682700.1"/>
    </source>
</evidence>
<feature type="region of interest" description="Disordered" evidence="7">
    <location>
        <begin position="310"/>
        <end position="329"/>
    </location>
</feature>
<dbReference type="Proteomes" id="UP000038045">
    <property type="component" value="Unplaced"/>
</dbReference>
<dbReference type="AlphaFoldDB" id="A0A0N5A543"/>
<dbReference type="PANTHER" id="PTHR12675:SF6">
    <property type="entry name" value="ZINC FINGER CCCH DOMAIN-CONTAINING PROTEIN 10"/>
    <property type="match status" value="1"/>
</dbReference>
<dbReference type="Pfam" id="PF00642">
    <property type="entry name" value="zf-CCCH"/>
    <property type="match status" value="1"/>
</dbReference>
<sequence length="329" mass="38330">MYTMSEDDASTNKSPSKSVAKGDNNAKSEFHDKTLNKLACEEDADSQNEYKNEKDQVCRDYLHNICNRGKHCKFAHPPKTEDKRDIENYNFCIDFQNNGCRRENCRFIHAPQYDVEAYRATGEVTLDLARAIAAVTKDDTINGVPICKEFQLRKCTRGLRCRFWHVNIQHEKYLREQHFKDQKFGRGPYNSHGHFIAPPMRGVRRPAHVYGDPVDMKRMHYDPHIHEYPDYGFVQNLERKLHEARIEISKLHEDLKRERDRYNDLVALFHRQGNTSVSAPEVTTPYSAHTPSMTVPTQTIPQHGYRRPITDTHSWGPTPPRAPNTTQFF</sequence>
<dbReference type="GO" id="GO:0008270">
    <property type="term" value="F:zinc ion binding"/>
    <property type="evidence" value="ECO:0007669"/>
    <property type="project" value="UniProtKB-KW"/>
</dbReference>
<feature type="domain" description="C3H1-type" evidence="8">
    <location>
        <begin position="91"/>
        <end position="112"/>
    </location>
</feature>
<dbReference type="PANTHER" id="PTHR12675">
    <property type="entry name" value="MUSCLEBLIND-LIKE PROTEIN"/>
    <property type="match status" value="1"/>
</dbReference>
<dbReference type="STRING" id="131310.A0A0N5A543"/>
<feature type="zinc finger region" description="C3H1-type" evidence="5">
    <location>
        <begin position="141"/>
        <end position="168"/>
    </location>
</feature>
<feature type="region of interest" description="Disordered" evidence="7">
    <location>
        <begin position="1"/>
        <end position="30"/>
    </location>
</feature>
<reference evidence="10" key="1">
    <citation type="submission" date="2017-02" db="UniProtKB">
        <authorList>
            <consortium name="WormBaseParasite"/>
        </authorList>
    </citation>
    <scope>IDENTIFICATION</scope>
</reference>
<dbReference type="WBParaSite" id="PTRK_0001682700.1">
    <property type="protein sequence ID" value="PTRK_0001682700.1"/>
    <property type="gene ID" value="PTRK_0001682700"/>
</dbReference>
<evidence type="ECO:0000256" key="6">
    <source>
        <dbReference type="SAM" id="Coils"/>
    </source>
</evidence>
<feature type="zinc finger region" description="C3H1-type" evidence="5">
    <location>
        <begin position="52"/>
        <end position="79"/>
    </location>
</feature>
<dbReference type="Gene3D" id="3.30.1370.210">
    <property type="match status" value="1"/>
</dbReference>
<dbReference type="SMART" id="SM00356">
    <property type="entry name" value="ZnF_C3H1"/>
    <property type="match status" value="3"/>
</dbReference>
<keyword evidence="4 5" id="KW-0862">Zinc</keyword>
<dbReference type="InterPro" id="IPR000571">
    <property type="entry name" value="Znf_CCCH"/>
</dbReference>
<feature type="domain" description="C3H1-type" evidence="8">
    <location>
        <begin position="52"/>
        <end position="79"/>
    </location>
</feature>
<dbReference type="PROSITE" id="PS50103">
    <property type="entry name" value="ZF_C3H1"/>
    <property type="match status" value="3"/>
</dbReference>
<evidence type="ECO:0000313" key="9">
    <source>
        <dbReference type="Proteomes" id="UP000038045"/>
    </source>
</evidence>
<keyword evidence="3 5" id="KW-0863">Zinc-finger</keyword>
<protein>
    <submittedName>
        <fullName evidence="10">Zinc finger CCCH domain-containing protein 10</fullName>
    </submittedName>
</protein>
<evidence type="ECO:0000256" key="7">
    <source>
        <dbReference type="SAM" id="MobiDB-lite"/>
    </source>
</evidence>
<feature type="coiled-coil region" evidence="6">
    <location>
        <begin position="234"/>
        <end position="261"/>
    </location>
</feature>
<proteinExistence type="predicted"/>
<feature type="domain" description="C3H1-type" evidence="8">
    <location>
        <begin position="141"/>
        <end position="168"/>
    </location>
</feature>
<keyword evidence="1 5" id="KW-0479">Metal-binding</keyword>
<keyword evidence="9" id="KW-1185">Reference proteome</keyword>
<evidence type="ECO:0000256" key="1">
    <source>
        <dbReference type="ARBA" id="ARBA00022723"/>
    </source>
</evidence>
<dbReference type="GO" id="GO:0003723">
    <property type="term" value="F:RNA binding"/>
    <property type="evidence" value="ECO:0007669"/>
    <property type="project" value="TreeGrafter"/>
</dbReference>
<organism evidence="9 10">
    <name type="scientific">Parastrongyloides trichosuri</name>
    <name type="common">Possum-specific nematode worm</name>
    <dbReference type="NCBI Taxonomy" id="131310"/>
    <lineage>
        <taxon>Eukaryota</taxon>
        <taxon>Metazoa</taxon>
        <taxon>Ecdysozoa</taxon>
        <taxon>Nematoda</taxon>
        <taxon>Chromadorea</taxon>
        <taxon>Rhabditida</taxon>
        <taxon>Tylenchina</taxon>
        <taxon>Panagrolaimomorpha</taxon>
        <taxon>Strongyloidoidea</taxon>
        <taxon>Strongyloididae</taxon>
        <taxon>Parastrongyloides</taxon>
    </lineage>
</organism>
<keyword evidence="2" id="KW-0677">Repeat</keyword>
<evidence type="ECO:0000259" key="8">
    <source>
        <dbReference type="PROSITE" id="PS50103"/>
    </source>
</evidence>
<evidence type="ECO:0000256" key="2">
    <source>
        <dbReference type="ARBA" id="ARBA00022737"/>
    </source>
</evidence>
<dbReference type="GO" id="GO:0043484">
    <property type="term" value="P:regulation of RNA splicing"/>
    <property type="evidence" value="ECO:0007669"/>
    <property type="project" value="TreeGrafter"/>
</dbReference>
<accession>A0A0N5A543</accession>
<keyword evidence="6" id="KW-0175">Coiled coil</keyword>
<evidence type="ECO:0000256" key="5">
    <source>
        <dbReference type="PROSITE-ProRule" id="PRU00723"/>
    </source>
</evidence>
<evidence type="ECO:0000256" key="3">
    <source>
        <dbReference type="ARBA" id="ARBA00022771"/>
    </source>
</evidence>
<evidence type="ECO:0000256" key="4">
    <source>
        <dbReference type="ARBA" id="ARBA00022833"/>
    </source>
</evidence>
<feature type="zinc finger region" description="C3H1-type" evidence="5">
    <location>
        <begin position="91"/>
        <end position="112"/>
    </location>
</feature>
<name>A0A0N5A543_PARTI</name>